<evidence type="ECO:0000259" key="2">
    <source>
        <dbReference type="Pfam" id="PF06722"/>
    </source>
</evidence>
<keyword evidence="1" id="KW-0472">Membrane</keyword>
<sequence>MASPWLTWLLPLGARPDPGAAAWRKADWIGQLLFVTGIGAMAYALIEAGDRGWGSALVLGPLGGSVLVLATDQFWHGDALARVGAGITIEDVARQDEPEPVREAVAALLGESAYKKAAGELREEIAVMPAPSQVVADLEELVAAG</sequence>
<dbReference type="SUPFAM" id="SSF53756">
    <property type="entry name" value="UDP-Glycosyltransferase/glycogen phosphorylase"/>
    <property type="match status" value="1"/>
</dbReference>
<feature type="domain" description="Erythromycin biosynthesis protein CIII-like C-terminal" evidence="2">
    <location>
        <begin position="53"/>
        <end position="141"/>
    </location>
</feature>
<name>A0A919DJL7_9ACTN</name>
<proteinExistence type="predicted"/>
<reference evidence="3" key="1">
    <citation type="journal article" date="2014" name="Int. J. Syst. Evol. Microbiol.">
        <title>Complete genome sequence of Corynebacterium casei LMG S-19264T (=DSM 44701T), isolated from a smear-ripened cheese.</title>
        <authorList>
            <consortium name="US DOE Joint Genome Institute (JGI-PGF)"/>
            <person name="Walter F."/>
            <person name="Albersmeier A."/>
            <person name="Kalinowski J."/>
            <person name="Ruckert C."/>
        </authorList>
    </citation>
    <scope>NUCLEOTIDE SEQUENCE</scope>
    <source>
        <strain evidence="3">CGMCC 4.7403</strain>
    </source>
</reference>
<keyword evidence="1" id="KW-1133">Transmembrane helix</keyword>
<comment type="caution">
    <text evidence="3">The sequence shown here is derived from an EMBL/GenBank/DDBJ whole genome shotgun (WGS) entry which is preliminary data.</text>
</comment>
<dbReference type="Proteomes" id="UP000603227">
    <property type="component" value="Unassembled WGS sequence"/>
</dbReference>
<accession>A0A919DJL7</accession>
<evidence type="ECO:0000313" key="3">
    <source>
        <dbReference type="EMBL" id="GHE48378.1"/>
    </source>
</evidence>
<evidence type="ECO:0000256" key="1">
    <source>
        <dbReference type="SAM" id="Phobius"/>
    </source>
</evidence>
<keyword evidence="1" id="KW-0812">Transmembrane</keyword>
<evidence type="ECO:0000313" key="4">
    <source>
        <dbReference type="Proteomes" id="UP000603227"/>
    </source>
</evidence>
<protein>
    <recommendedName>
        <fullName evidence="2">Erythromycin biosynthesis protein CIII-like C-terminal domain-containing protein</fullName>
    </recommendedName>
</protein>
<reference evidence="3" key="2">
    <citation type="submission" date="2020-09" db="EMBL/GenBank/DDBJ databases">
        <authorList>
            <person name="Sun Q."/>
            <person name="Zhou Y."/>
        </authorList>
    </citation>
    <scope>NUCLEOTIDE SEQUENCE</scope>
    <source>
        <strain evidence="3">CGMCC 4.7403</strain>
    </source>
</reference>
<keyword evidence="4" id="KW-1185">Reference proteome</keyword>
<dbReference type="EMBL" id="BNAT01000032">
    <property type="protein sequence ID" value="GHE48378.1"/>
    <property type="molecule type" value="Genomic_DNA"/>
</dbReference>
<dbReference type="GO" id="GO:0016757">
    <property type="term" value="F:glycosyltransferase activity"/>
    <property type="evidence" value="ECO:0007669"/>
    <property type="project" value="UniProtKB-ARBA"/>
</dbReference>
<gene>
    <name evidence="3" type="ORF">GCM10017771_69510</name>
</gene>
<feature type="transmembrane region" description="Helical" evidence="1">
    <location>
        <begin position="28"/>
        <end position="46"/>
    </location>
</feature>
<dbReference type="InterPro" id="IPR010610">
    <property type="entry name" value="EryCIII-like_C"/>
</dbReference>
<dbReference type="RefSeq" id="WP_229914229.1">
    <property type="nucleotide sequence ID" value="NZ_BNAT01000032.1"/>
</dbReference>
<dbReference type="Gene3D" id="3.40.50.2000">
    <property type="entry name" value="Glycogen Phosphorylase B"/>
    <property type="match status" value="2"/>
</dbReference>
<dbReference type="AlphaFoldDB" id="A0A919DJL7"/>
<dbReference type="Pfam" id="PF06722">
    <property type="entry name" value="EryCIII-like_C"/>
    <property type="match status" value="1"/>
</dbReference>
<organism evidence="3 4">
    <name type="scientific">Streptomyces capitiformicae</name>
    <dbReference type="NCBI Taxonomy" id="2014920"/>
    <lineage>
        <taxon>Bacteria</taxon>
        <taxon>Bacillati</taxon>
        <taxon>Actinomycetota</taxon>
        <taxon>Actinomycetes</taxon>
        <taxon>Kitasatosporales</taxon>
        <taxon>Streptomycetaceae</taxon>
        <taxon>Streptomyces</taxon>
    </lineage>
</organism>